<dbReference type="EMBL" id="BAABDE010000047">
    <property type="protein sequence ID" value="GAA3842945.1"/>
    <property type="molecule type" value="Genomic_DNA"/>
</dbReference>
<comment type="caution">
    <text evidence="2">The sequence shown here is derived from an EMBL/GenBank/DDBJ whole genome shotgun (WGS) entry which is preliminary data.</text>
</comment>
<organism evidence="2 3">
    <name type="scientific">Streptomyces coacervatus</name>
    <dbReference type="NCBI Taxonomy" id="647381"/>
    <lineage>
        <taxon>Bacteria</taxon>
        <taxon>Bacillati</taxon>
        <taxon>Actinomycetota</taxon>
        <taxon>Actinomycetes</taxon>
        <taxon>Kitasatosporales</taxon>
        <taxon>Streptomycetaceae</taxon>
        <taxon>Streptomyces</taxon>
    </lineage>
</organism>
<protein>
    <submittedName>
        <fullName evidence="2">Uncharacterized protein</fullName>
    </submittedName>
</protein>
<accession>A0ABP7JEI2</accession>
<keyword evidence="3" id="KW-1185">Reference proteome</keyword>
<evidence type="ECO:0000256" key="1">
    <source>
        <dbReference type="SAM" id="MobiDB-lite"/>
    </source>
</evidence>
<proteinExistence type="predicted"/>
<gene>
    <name evidence="2" type="ORF">GCM10022403_088630</name>
</gene>
<dbReference type="Proteomes" id="UP001501009">
    <property type="component" value="Unassembled WGS sequence"/>
</dbReference>
<reference evidence="3" key="1">
    <citation type="journal article" date="2019" name="Int. J. Syst. Evol. Microbiol.">
        <title>The Global Catalogue of Microorganisms (GCM) 10K type strain sequencing project: providing services to taxonomists for standard genome sequencing and annotation.</title>
        <authorList>
            <consortium name="The Broad Institute Genomics Platform"/>
            <consortium name="The Broad Institute Genome Sequencing Center for Infectious Disease"/>
            <person name="Wu L."/>
            <person name="Ma J."/>
        </authorList>
    </citation>
    <scope>NUCLEOTIDE SEQUENCE [LARGE SCALE GENOMIC DNA]</scope>
    <source>
        <strain evidence="3">JCM 17138</strain>
    </source>
</reference>
<evidence type="ECO:0000313" key="2">
    <source>
        <dbReference type="EMBL" id="GAA3842945.1"/>
    </source>
</evidence>
<sequence length="68" mass="7164">MAAAAEPMRRHLPDMWGELGVDVLNVQPPGSGLQRPAVGGLPGVPGRGGDPRRPSLVEYATNKTVSEF</sequence>
<name>A0ABP7JEI2_9ACTN</name>
<evidence type="ECO:0000313" key="3">
    <source>
        <dbReference type="Proteomes" id="UP001501009"/>
    </source>
</evidence>
<feature type="region of interest" description="Disordered" evidence="1">
    <location>
        <begin position="27"/>
        <end position="55"/>
    </location>
</feature>